<accession>A0A4R6UMD3</accession>
<dbReference type="SUPFAM" id="SSF53649">
    <property type="entry name" value="Alkaline phosphatase-like"/>
    <property type="match status" value="1"/>
</dbReference>
<dbReference type="Proteomes" id="UP000295281">
    <property type="component" value="Unassembled WGS sequence"/>
</dbReference>
<dbReference type="EMBL" id="SNYN01000019">
    <property type="protein sequence ID" value="TDQ48250.1"/>
    <property type="molecule type" value="Genomic_DNA"/>
</dbReference>
<dbReference type="RefSeq" id="WP_133742796.1">
    <property type="nucleotide sequence ID" value="NZ_SNYN01000019.1"/>
</dbReference>
<dbReference type="Gene3D" id="3.40.720.10">
    <property type="entry name" value="Alkaline Phosphatase, subunit A"/>
    <property type="match status" value="1"/>
</dbReference>
<comment type="caution">
    <text evidence="1">The sequence shown here is derived from an EMBL/GenBank/DDBJ whole genome shotgun (WGS) entry which is preliminary data.</text>
</comment>
<proteinExistence type="predicted"/>
<dbReference type="InterPro" id="IPR017850">
    <property type="entry name" value="Alkaline_phosphatase_core_sf"/>
</dbReference>
<dbReference type="PANTHER" id="PTHR10151">
    <property type="entry name" value="ECTONUCLEOTIDE PYROPHOSPHATASE/PHOSPHODIESTERASE"/>
    <property type="match status" value="1"/>
</dbReference>
<dbReference type="AlphaFoldDB" id="A0A4R6UMD3"/>
<keyword evidence="2" id="KW-1185">Reference proteome</keyword>
<organism evidence="1 2">
    <name type="scientific">Actinorugispora endophytica</name>
    <dbReference type="NCBI Taxonomy" id="1605990"/>
    <lineage>
        <taxon>Bacteria</taxon>
        <taxon>Bacillati</taxon>
        <taxon>Actinomycetota</taxon>
        <taxon>Actinomycetes</taxon>
        <taxon>Streptosporangiales</taxon>
        <taxon>Nocardiopsidaceae</taxon>
        <taxon>Actinorugispora</taxon>
    </lineage>
</organism>
<gene>
    <name evidence="1" type="ORF">EV190_11964</name>
</gene>
<name>A0A4R6UMD3_9ACTN</name>
<reference evidence="1 2" key="1">
    <citation type="submission" date="2019-03" db="EMBL/GenBank/DDBJ databases">
        <title>Genomic Encyclopedia of Type Strains, Phase IV (KMG-IV): sequencing the most valuable type-strain genomes for metagenomic binning, comparative biology and taxonomic classification.</title>
        <authorList>
            <person name="Goeker M."/>
        </authorList>
    </citation>
    <scope>NUCLEOTIDE SEQUENCE [LARGE SCALE GENOMIC DNA]</scope>
    <source>
        <strain evidence="1 2">DSM 46770</strain>
    </source>
</reference>
<sequence>MTDSTGLEAPRYGTASLADLGPSVLAALGVPGEPNPLDLPPSRRACVLLVDGLGWNALLANRAHAPFLASLAETSDPITAGFPTTTATSLTTLGTGAAPGHHGVFGYAVAIPGGDEVLNQLSWSPKVDPVTWQPHRTTYQRAEAAGLTTAYVAPGRFEGSAFTRASARGGRYVPAENITELVVKAEAALAAAERGYVFVYHSDLDSFGHVHGVDSPYWRHHLGHVDRLAEQLAAALPPDAALYVTADHGMVDVPPESRIDVETDPGLAAGVRVLAGEARVRHVYARPGAAADVLAAWRERLAGRATVVTRGEAVRRGWFGPVEEGFLPRIGDVLAVAHGDTALVAPVSERFEAGFAGQHGSLTPSELRVPLLRTSPR</sequence>
<evidence type="ECO:0000313" key="1">
    <source>
        <dbReference type="EMBL" id="TDQ48250.1"/>
    </source>
</evidence>
<protein>
    <submittedName>
        <fullName evidence="1">Type I phosphodiesterase/nucleotide pyrophosphatase</fullName>
    </submittedName>
</protein>
<dbReference type="Pfam" id="PF01663">
    <property type="entry name" value="Phosphodiest"/>
    <property type="match status" value="1"/>
</dbReference>
<dbReference type="GO" id="GO:0016787">
    <property type="term" value="F:hydrolase activity"/>
    <property type="evidence" value="ECO:0007669"/>
    <property type="project" value="UniProtKB-ARBA"/>
</dbReference>
<dbReference type="InterPro" id="IPR002591">
    <property type="entry name" value="Phosphodiest/P_Trfase"/>
</dbReference>
<dbReference type="OrthoDB" id="9779267at2"/>
<evidence type="ECO:0000313" key="2">
    <source>
        <dbReference type="Proteomes" id="UP000295281"/>
    </source>
</evidence>
<dbReference type="PANTHER" id="PTHR10151:SF120">
    <property type="entry name" value="BIS(5'-ADENOSYL)-TRIPHOSPHATASE"/>
    <property type="match status" value="1"/>
</dbReference>